<dbReference type="AlphaFoldDB" id="A0A922IH28"/>
<proteinExistence type="predicted"/>
<protein>
    <submittedName>
        <fullName evidence="1">Uncharacterized protein</fullName>
    </submittedName>
</protein>
<dbReference type="Proteomes" id="UP000790347">
    <property type="component" value="Unassembled WGS sequence"/>
</dbReference>
<reference evidence="1" key="1">
    <citation type="submission" date="2013-05" db="EMBL/GenBank/DDBJ databases">
        <authorList>
            <person name="Yim A.K.Y."/>
            <person name="Chan T.F."/>
            <person name="Ji K.M."/>
            <person name="Liu X.Y."/>
            <person name="Zhou J.W."/>
            <person name="Li R.Q."/>
            <person name="Yang K.Y."/>
            <person name="Li J."/>
            <person name="Li M."/>
            <person name="Law P.T.W."/>
            <person name="Wu Y.L."/>
            <person name="Cai Z.L."/>
            <person name="Qin H."/>
            <person name="Bao Y."/>
            <person name="Leung R.K.K."/>
            <person name="Ng P.K.S."/>
            <person name="Zou J."/>
            <person name="Zhong X.J."/>
            <person name="Ran P.X."/>
            <person name="Zhong N.S."/>
            <person name="Liu Z.G."/>
            <person name="Tsui S.K.W."/>
        </authorList>
    </citation>
    <scope>NUCLEOTIDE SEQUENCE</scope>
    <source>
        <strain evidence="1">Derf</strain>
        <tissue evidence="1">Whole organism</tissue>
    </source>
</reference>
<organism evidence="1 2">
    <name type="scientific">Dermatophagoides farinae</name>
    <name type="common">American house dust mite</name>
    <dbReference type="NCBI Taxonomy" id="6954"/>
    <lineage>
        <taxon>Eukaryota</taxon>
        <taxon>Metazoa</taxon>
        <taxon>Ecdysozoa</taxon>
        <taxon>Arthropoda</taxon>
        <taxon>Chelicerata</taxon>
        <taxon>Arachnida</taxon>
        <taxon>Acari</taxon>
        <taxon>Acariformes</taxon>
        <taxon>Sarcoptiformes</taxon>
        <taxon>Astigmata</taxon>
        <taxon>Psoroptidia</taxon>
        <taxon>Analgoidea</taxon>
        <taxon>Pyroglyphidae</taxon>
        <taxon>Dermatophagoidinae</taxon>
        <taxon>Dermatophagoides</taxon>
    </lineage>
</organism>
<dbReference type="EMBL" id="ASGP02000001">
    <property type="protein sequence ID" value="KAH9530084.1"/>
    <property type="molecule type" value="Genomic_DNA"/>
</dbReference>
<evidence type="ECO:0000313" key="1">
    <source>
        <dbReference type="EMBL" id="KAH9530084.1"/>
    </source>
</evidence>
<reference evidence="1" key="2">
    <citation type="journal article" date="2022" name="Res Sq">
        <title>Comparative Genomics Reveals Insights into the Divergent Evolution of Astigmatic Mites and Household Pest Adaptations.</title>
        <authorList>
            <person name="Xiong Q."/>
            <person name="Wan A.T.-Y."/>
            <person name="Liu X.-Y."/>
            <person name="Fung C.S.-H."/>
            <person name="Xiao X."/>
            <person name="Malainual N."/>
            <person name="Hou J."/>
            <person name="Wang L."/>
            <person name="Wang M."/>
            <person name="Yang K."/>
            <person name="Cui Y."/>
            <person name="Leung E."/>
            <person name="Nong W."/>
            <person name="Shin S.-K."/>
            <person name="Au S."/>
            <person name="Jeong K.Y."/>
            <person name="Chew F.T."/>
            <person name="Hui J."/>
            <person name="Leung T.F."/>
            <person name="Tungtrongchitr A."/>
            <person name="Zhong N."/>
            <person name="Liu Z."/>
            <person name="Tsui S."/>
        </authorList>
    </citation>
    <scope>NUCLEOTIDE SEQUENCE</scope>
    <source>
        <strain evidence="1">Derf</strain>
        <tissue evidence="1">Whole organism</tissue>
    </source>
</reference>
<comment type="caution">
    <text evidence="1">The sequence shown here is derived from an EMBL/GenBank/DDBJ whole genome shotgun (WGS) entry which is preliminary data.</text>
</comment>
<accession>A0A922IH28</accession>
<sequence>MKIKLENRKINRLIQNETIPNIYSVQETDGNKIYLDMHRFYTLDRISLLVNTPEMQMIKLWDSFQFD</sequence>
<name>A0A922IH28_DERFA</name>
<keyword evidence="2" id="KW-1185">Reference proteome</keyword>
<gene>
    <name evidence="1" type="ORF">DERF_003920</name>
</gene>
<evidence type="ECO:0000313" key="2">
    <source>
        <dbReference type="Proteomes" id="UP000790347"/>
    </source>
</evidence>